<dbReference type="EMBL" id="FZOQ01000041">
    <property type="protein sequence ID" value="SNT29369.1"/>
    <property type="molecule type" value="Genomic_DNA"/>
</dbReference>
<keyword evidence="4" id="KW-1185">Reference proteome</keyword>
<dbReference type="AlphaFoldDB" id="A0A239LI77"/>
<dbReference type="RefSeq" id="WP_089321842.1">
    <property type="nucleotide sequence ID" value="NZ_FZOQ01000041.1"/>
</dbReference>
<dbReference type="GO" id="GO:0004657">
    <property type="term" value="F:proline dehydrogenase activity"/>
    <property type="evidence" value="ECO:0007669"/>
    <property type="project" value="InterPro"/>
</dbReference>
<feature type="domain" description="Proline dehydrogenase" evidence="2">
    <location>
        <begin position="84"/>
        <end position="383"/>
    </location>
</feature>
<dbReference type="Gene3D" id="3.20.20.220">
    <property type="match status" value="1"/>
</dbReference>
<dbReference type="InterPro" id="IPR002872">
    <property type="entry name" value="Proline_DH_dom"/>
</dbReference>
<dbReference type="GO" id="GO:0071949">
    <property type="term" value="F:FAD binding"/>
    <property type="evidence" value="ECO:0007669"/>
    <property type="project" value="TreeGrafter"/>
</dbReference>
<dbReference type="SUPFAM" id="SSF51730">
    <property type="entry name" value="FAD-linked oxidoreductase"/>
    <property type="match status" value="1"/>
</dbReference>
<evidence type="ECO:0000256" key="1">
    <source>
        <dbReference type="ARBA" id="ARBA00023002"/>
    </source>
</evidence>
<organism evidence="3 4">
    <name type="scientific">Pontibacter ummariensis</name>
    <dbReference type="NCBI Taxonomy" id="1610492"/>
    <lineage>
        <taxon>Bacteria</taxon>
        <taxon>Pseudomonadati</taxon>
        <taxon>Bacteroidota</taxon>
        <taxon>Cytophagia</taxon>
        <taxon>Cytophagales</taxon>
        <taxon>Hymenobacteraceae</taxon>
        <taxon>Pontibacter</taxon>
    </lineage>
</organism>
<protein>
    <submittedName>
        <fullName evidence="3">L-proline dehydrogenase</fullName>
    </submittedName>
</protein>
<name>A0A239LI77_9BACT</name>
<sequence length="399" mass="45385">MENVLKQSLPKRFAPHNLQVAYGKKTDEELKQAHWLFSVLGRPALATAGSLAAVWSLRLGLPVKDLIRESVFKYFCGGETAEKALKVVEELAAAQVGTVLDFAADTPETEAGFDAVRDEILHAIGLARQTKSFSRISLKPTRLGYTSIFLKLQEQRVLKAEETAAFERTVARLNAICNATAEANLTVYLDAGESWLQDPVDDLAEKIMFSYNKKRAVVFNTLQMYRTDRINYLYDCLDRFKGKETVLGIKLVRGAFLEQERERAARFGYPSPVFATKDDTDHSFNHAIDICLENLDRLELCAATHNEFSTQYLTRRIQKGEIRQHRERIHFIQHFGMSDHLTFNLASAGYDTAKYLPYGDVNMALPHLIRKVQENKSIADQTAHERSLLEKELQRRQQL</sequence>
<dbReference type="Pfam" id="PF01619">
    <property type="entry name" value="Pro_dh"/>
    <property type="match status" value="1"/>
</dbReference>
<gene>
    <name evidence="3" type="ORF">SAMN06296052_14123</name>
</gene>
<evidence type="ECO:0000259" key="2">
    <source>
        <dbReference type="Pfam" id="PF01619"/>
    </source>
</evidence>
<dbReference type="PANTHER" id="PTHR13914:SF0">
    <property type="entry name" value="PROLINE DEHYDROGENASE 1, MITOCHONDRIAL"/>
    <property type="match status" value="1"/>
</dbReference>
<keyword evidence="1" id="KW-0560">Oxidoreductase</keyword>
<dbReference type="InterPro" id="IPR029041">
    <property type="entry name" value="FAD-linked_oxidoreductase-like"/>
</dbReference>
<dbReference type="GO" id="GO:0010133">
    <property type="term" value="P:L-proline catabolic process to L-glutamate"/>
    <property type="evidence" value="ECO:0007669"/>
    <property type="project" value="TreeGrafter"/>
</dbReference>
<dbReference type="PANTHER" id="PTHR13914">
    <property type="entry name" value="PROLINE OXIDASE"/>
    <property type="match status" value="1"/>
</dbReference>
<proteinExistence type="predicted"/>
<evidence type="ECO:0000313" key="4">
    <source>
        <dbReference type="Proteomes" id="UP000198432"/>
    </source>
</evidence>
<evidence type="ECO:0000313" key="3">
    <source>
        <dbReference type="EMBL" id="SNT29369.1"/>
    </source>
</evidence>
<dbReference type="OrthoDB" id="1401444at2"/>
<reference evidence="4" key="1">
    <citation type="submission" date="2017-06" db="EMBL/GenBank/DDBJ databases">
        <authorList>
            <person name="Varghese N."/>
            <person name="Submissions S."/>
        </authorList>
    </citation>
    <scope>NUCLEOTIDE SEQUENCE [LARGE SCALE GENOMIC DNA]</scope>
    <source>
        <strain evidence="4">NKM1</strain>
    </source>
</reference>
<dbReference type="InterPro" id="IPR015659">
    <property type="entry name" value="Proline_oxidase"/>
</dbReference>
<accession>A0A239LI77</accession>
<dbReference type="Proteomes" id="UP000198432">
    <property type="component" value="Unassembled WGS sequence"/>
</dbReference>